<dbReference type="InterPro" id="IPR056795">
    <property type="entry name" value="PAC1-like_LisH-like_dom"/>
</dbReference>
<evidence type="ECO:0000313" key="4">
    <source>
        <dbReference type="Proteomes" id="UP000001194"/>
    </source>
</evidence>
<dbReference type="AlphaFoldDB" id="B0D527"/>
<proteinExistence type="predicted"/>
<sequence>MNLSQPIRVPGRSRESRSPHGQPLPTLLPILKCSWIPQPLLKRMNRLFCTKTWLLLCPPLYPLLRPPLCHPYLQPQFQLRHAASVNVIVCSDQLGHIRRSIRWYPGPIPSTPSTSSRPRCPPPSPPWLLNFQLANKQLDINRHKSMLDYLHTAGFTETYDQL</sequence>
<dbReference type="EMBL" id="DS547097">
    <property type="protein sequence ID" value="EDR10662.1"/>
    <property type="molecule type" value="Genomic_DNA"/>
</dbReference>
<name>B0D527_LACBS</name>
<feature type="domain" description="PAC1-like LisH-like dimerisation" evidence="2">
    <location>
        <begin position="138"/>
        <end position="162"/>
    </location>
</feature>
<feature type="region of interest" description="Disordered" evidence="1">
    <location>
        <begin position="1"/>
        <end position="23"/>
    </location>
</feature>
<dbReference type="InParanoid" id="B0D527"/>
<gene>
    <name evidence="3" type="ORF">LACBIDRAFT_317383</name>
</gene>
<dbReference type="KEGG" id="lbc:LACBIDRAFT_317383"/>
<evidence type="ECO:0000313" key="3">
    <source>
        <dbReference type="EMBL" id="EDR10662.1"/>
    </source>
</evidence>
<evidence type="ECO:0000256" key="1">
    <source>
        <dbReference type="SAM" id="MobiDB-lite"/>
    </source>
</evidence>
<reference evidence="3 4" key="1">
    <citation type="journal article" date="2008" name="Nature">
        <title>The genome of Laccaria bicolor provides insights into mycorrhizal symbiosis.</title>
        <authorList>
            <person name="Martin F."/>
            <person name="Aerts A."/>
            <person name="Ahren D."/>
            <person name="Brun A."/>
            <person name="Danchin E.G.J."/>
            <person name="Duchaussoy F."/>
            <person name="Gibon J."/>
            <person name="Kohler A."/>
            <person name="Lindquist E."/>
            <person name="Pereda V."/>
            <person name="Salamov A."/>
            <person name="Shapiro H.J."/>
            <person name="Wuyts J."/>
            <person name="Blaudez D."/>
            <person name="Buee M."/>
            <person name="Brokstein P."/>
            <person name="Canbaeck B."/>
            <person name="Cohen D."/>
            <person name="Courty P.E."/>
            <person name="Coutinho P.M."/>
            <person name="Delaruelle C."/>
            <person name="Detter J.C."/>
            <person name="Deveau A."/>
            <person name="DiFazio S."/>
            <person name="Duplessis S."/>
            <person name="Fraissinet-Tachet L."/>
            <person name="Lucic E."/>
            <person name="Frey-Klett P."/>
            <person name="Fourrey C."/>
            <person name="Feussner I."/>
            <person name="Gay G."/>
            <person name="Grimwood J."/>
            <person name="Hoegger P.J."/>
            <person name="Jain P."/>
            <person name="Kilaru S."/>
            <person name="Labbe J."/>
            <person name="Lin Y.C."/>
            <person name="Legue V."/>
            <person name="Le Tacon F."/>
            <person name="Marmeisse R."/>
            <person name="Melayah D."/>
            <person name="Montanini B."/>
            <person name="Muratet M."/>
            <person name="Nehls U."/>
            <person name="Niculita-Hirzel H."/>
            <person name="Oudot-Le Secq M.P."/>
            <person name="Peter M."/>
            <person name="Quesneville H."/>
            <person name="Rajashekar B."/>
            <person name="Reich M."/>
            <person name="Rouhier N."/>
            <person name="Schmutz J."/>
            <person name="Yin T."/>
            <person name="Chalot M."/>
            <person name="Henrissat B."/>
            <person name="Kuees U."/>
            <person name="Lucas S."/>
            <person name="Van de Peer Y."/>
            <person name="Podila G.K."/>
            <person name="Polle A."/>
            <person name="Pukkila P.J."/>
            <person name="Richardson P.M."/>
            <person name="Rouze P."/>
            <person name="Sanders I.R."/>
            <person name="Stajich J.E."/>
            <person name="Tunlid A."/>
            <person name="Tuskan G."/>
            <person name="Grigoriev I.V."/>
        </authorList>
    </citation>
    <scope>NUCLEOTIDE SEQUENCE [LARGE SCALE GENOMIC DNA]</scope>
    <source>
        <strain evidence="4">S238N-H82 / ATCC MYA-4686</strain>
    </source>
</reference>
<dbReference type="RefSeq" id="XP_001879112.1">
    <property type="nucleotide sequence ID" value="XM_001879077.1"/>
</dbReference>
<dbReference type="Pfam" id="PF24951">
    <property type="entry name" value="LisH_PAC1"/>
    <property type="match status" value="1"/>
</dbReference>
<dbReference type="Proteomes" id="UP000001194">
    <property type="component" value="Unassembled WGS sequence"/>
</dbReference>
<organism evidence="4">
    <name type="scientific">Laccaria bicolor (strain S238N-H82 / ATCC MYA-4686)</name>
    <name type="common">Bicoloured deceiver</name>
    <name type="synonym">Laccaria laccata var. bicolor</name>
    <dbReference type="NCBI Taxonomy" id="486041"/>
    <lineage>
        <taxon>Eukaryota</taxon>
        <taxon>Fungi</taxon>
        <taxon>Dikarya</taxon>
        <taxon>Basidiomycota</taxon>
        <taxon>Agaricomycotina</taxon>
        <taxon>Agaricomycetes</taxon>
        <taxon>Agaricomycetidae</taxon>
        <taxon>Agaricales</taxon>
        <taxon>Agaricineae</taxon>
        <taxon>Hydnangiaceae</taxon>
        <taxon>Laccaria</taxon>
    </lineage>
</organism>
<accession>B0D527</accession>
<dbReference type="HOGENOM" id="CLU_1635684_0_0_1"/>
<keyword evidence="4" id="KW-1185">Reference proteome</keyword>
<evidence type="ECO:0000259" key="2">
    <source>
        <dbReference type="Pfam" id="PF24951"/>
    </source>
</evidence>
<protein>
    <submittedName>
        <fullName evidence="3">Predicted protein</fullName>
    </submittedName>
</protein>
<dbReference type="GeneID" id="6074736"/>